<dbReference type="PANTHER" id="PTHR11941:SF169">
    <property type="entry name" value="(7AS)-7A-METHYL-1,5-DIOXO-2,3,5,6,7,7A-HEXAHYDRO-1H-INDENE-CARBOXYL-COA HYDROLASE"/>
    <property type="match status" value="1"/>
</dbReference>
<dbReference type="PANTHER" id="PTHR11941">
    <property type="entry name" value="ENOYL-COA HYDRATASE-RELATED"/>
    <property type="match status" value="1"/>
</dbReference>
<dbReference type="NCBIfam" id="NF006100">
    <property type="entry name" value="PRK08252.1"/>
    <property type="match status" value="1"/>
</dbReference>
<accession>A0A1I6YLX2</accession>
<dbReference type="InterPro" id="IPR029045">
    <property type="entry name" value="ClpP/crotonase-like_dom_sf"/>
</dbReference>
<dbReference type="GO" id="GO:0006635">
    <property type="term" value="P:fatty acid beta-oxidation"/>
    <property type="evidence" value="ECO:0007669"/>
    <property type="project" value="TreeGrafter"/>
</dbReference>
<sequence length="258" mass="26792">MSEPGTESVLVERRGAVQVITINRPQAKNALDGAVARGVADAVDELDASDDLRAGVLTGAGGTFSAGMDLKAFLRGERPSIEGRGLCGITQTPPRKPLLAAVEGWALAGGFELVLACDLVVAGRSARFGVPEVSRSLIAAGGAALFLPRRVPHAVAMEMLLTGQPVDAERAAAVGLVNRVVDEGGALEAAVALAEVIAANGPLAVAVTKQIARSTSDWTAEEAWARQQPLIEPVFASEDAREGATAFAERRKPVWKGR</sequence>
<dbReference type="InterPro" id="IPR014748">
    <property type="entry name" value="Enoyl-CoA_hydra_C"/>
</dbReference>
<organism evidence="5 6">
    <name type="scientific">Geodermatophilus amargosae</name>
    <dbReference type="NCBI Taxonomy" id="1296565"/>
    <lineage>
        <taxon>Bacteria</taxon>
        <taxon>Bacillati</taxon>
        <taxon>Actinomycetota</taxon>
        <taxon>Actinomycetes</taxon>
        <taxon>Geodermatophilales</taxon>
        <taxon>Geodermatophilaceae</taxon>
        <taxon>Geodermatophilus</taxon>
    </lineage>
</organism>
<dbReference type="SUPFAM" id="SSF52096">
    <property type="entry name" value="ClpP/crotonase"/>
    <property type="match status" value="1"/>
</dbReference>
<evidence type="ECO:0000256" key="3">
    <source>
        <dbReference type="ARBA" id="ARBA00023239"/>
    </source>
</evidence>
<protein>
    <submittedName>
        <fullName evidence="5">Enoyl-CoA hydratase</fullName>
    </submittedName>
</protein>
<dbReference type="AlphaFoldDB" id="A0A1I6YLX2"/>
<keyword evidence="6" id="KW-1185">Reference proteome</keyword>
<evidence type="ECO:0000313" key="6">
    <source>
        <dbReference type="Proteomes" id="UP000199546"/>
    </source>
</evidence>
<dbReference type="Gene3D" id="3.90.226.10">
    <property type="entry name" value="2-enoyl-CoA Hydratase, Chain A, domain 1"/>
    <property type="match status" value="1"/>
</dbReference>
<dbReference type="STRING" id="1296565.SAMN05660657_01221"/>
<gene>
    <name evidence="5" type="ORF">SAMN05660657_01221</name>
</gene>
<name>A0A1I6YLX2_9ACTN</name>
<evidence type="ECO:0000256" key="2">
    <source>
        <dbReference type="ARBA" id="ARBA00023098"/>
    </source>
</evidence>
<keyword evidence="3" id="KW-0456">Lyase</keyword>
<evidence type="ECO:0000313" key="5">
    <source>
        <dbReference type="EMBL" id="SFT51430.1"/>
    </source>
</evidence>
<dbReference type="EMBL" id="FPBA01000003">
    <property type="protein sequence ID" value="SFT51430.1"/>
    <property type="molecule type" value="Genomic_DNA"/>
</dbReference>
<evidence type="ECO:0000256" key="4">
    <source>
        <dbReference type="RuleBase" id="RU003707"/>
    </source>
</evidence>
<dbReference type="CDD" id="cd06558">
    <property type="entry name" value="crotonase-like"/>
    <property type="match status" value="1"/>
</dbReference>
<dbReference type="RefSeq" id="WP_093578523.1">
    <property type="nucleotide sequence ID" value="NZ_FPBA01000003.1"/>
</dbReference>
<dbReference type="OrthoDB" id="4284283at2"/>
<evidence type="ECO:0000256" key="1">
    <source>
        <dbReference type="ARBA" id="ARBA00005254"/>
    </source>
</evidence>
<dbReference type="Proteomes" id="UP000199546">
    <property type="component" value="Unassembled WGS sequence"/>
</dbReference>
<dbReference type="Pfam" id="PF00378">
    <property type="entry name" value="ECH_1"/>
    <property type="match status" value="1"/>
</dbReference>
<proteinExistence type="inferred from homology"/>
<keyword evidence="2" id="KW-0443">Lipid metabolism</keyword>
<dbReference type="PROSITE" id="PS00166">
    <property type="entry name" value="ENOYL_COA_HYDRATASE"/>
    <property type="match status" value="1"/>
</dbReference>
<dbReference type="Gene3D" id="1.10.12.10">
    <property type="entry name" value="Lyase 2-enoyl-coa Hydratase, Chain A, domain 2"/>
    <property type="match status" value="1"/>
</dbReference>
<dbReference type="InterPro" id="IPR001753">
    <property type="entry name" value="Enoyl-CoA_hydra/iso"/>
</dbReference>
<reference evidence="6" key="1">
    <citation type="submission" date="2016-10" db="EMBL/GenBank/DDBJ databases">
        <authorList>
            <person name="Varghese N."/>
            <person name="Submissions S."/>
        </authorList>
    </citation>
    <scope>NUCLEOTIDE SEQUENCE [LARGE SCALE GENOMIC DNA]</scope>
    <source>
        <strain evidence="6">DSM 46136</strain>
    </source>
</reference>
<dbReference type="InterPro" id="IPR018376">
    <property type="entry name" value="Enoyl-CoA_hyd/isom_CS"/>
</dbReference>
<dbReference type="GO" id="GO:0016829">
    <property type="term" value="F:lyase activity"/>
    <property type="evidence" value="ECO:0007669"/>
    <property type="project" value="UniProtKB-KW"/>
</dbReference>
<comment type="similarity">
    <text evidence="1 4">Belongs to the enoyl-CoA hydratase/isomerase family.</text>
</comment>